<sequence>MMAGKQNKGDHVTYDNKQNVTESVTVCVTKSISHKSSISSGEDLGMAVILAEGSFSAAAISTEGSGVATAILTEGSGVAVAILRRGFGMVAIIITELRTWGFAGGQKWTDPLEGSVEGIGLRLKLPGRSSVLPSSQACVVPSCLILPVPVLLVCTVLSSKLSIPVATFSPCQAARPVQCLIVPCESNYV</sequence>
<dbReference type="OrthoDB" id="10665873at2759"/>
<evidence type="ECO:0000313" key="1">
    <source>
        <dbReference type="EMBL" id="ROL43940.1"/>
    </source>
</evidence>
<keyword evidence="2" id="KW-1185">Reference proteome</keyword>
<gene>
    <name evidence="1" type="ORF">DPX16_11972</name>
</gene>
<evidence type="ECO:0000313" key="2">
    <source>
        <dbReference type="Proteomes" id="UP000281406"/>
    </source>
</evidence>
<protein>
    <submittedName>
        <fullName evidence="1">Uncharacterized protein</fullName>
    </submittedName>
</protein>
<dbReference type="EMBL" id="RJVU01047120">
    <property type="protein sequence ID" value="ROL43940.1"/>
    <property type="molecule type" value="Genomic_DNA"/>
</dbReference>
<dbReference type="Proteomes" id="UP000281406">
    <property type="component" value="Unassembled WGS sequence"/>
</dbReference>
<name>A0A3N0YDJ8_ANAGA</name>
<comment type="caution">
    <text evidence="1">The sequence shown here is derived from an EMBL/GenBank/DDBJ whole genome shotgun (WGS) entry which is preliminary data.</text>
</comment>
<dbReference type="AlphaFoldDB" id="A0A3N0YDJ8"/>
<accession>A0A3N0YDJ8</accession>
<reference evidence="1 2" key="1">
    <citation type="submission" date="2018-10" db="EMBL/GenBank/DDBJ databases">
        <title>Genome assembly for a Yunnan-Guizhou Plateau 3E fish, Anabarilius grahami (Regan), and its evolutionary and genetic applications.</title>
        <authorList>
            <person name="Jiang W."/>
        </authorList>
    </citation>
    <scope>NUCLEOTIDE SEQUENCE [LARGE SCALE GENOMIC DNA]</scope>
    <source>
        <strain evidence="1">AG-KIZ</strain>
        <tissue evidence="1">Muscle</tissue>
    </source>
</reference>
<proteinExistence type="predicted"/>
<organism evidence="1 2">
    <name type="scientific">Anabarilius grahami</name>
    <name type="common">Kanglang fish</name>
    <name type="synonym">Barilius grahami</name>
    <dbReference type="NCBI Taxonomy" id="495550"/>
    <lineage>
        <taxon>Eukaryota</taxon>
        <taxon>Metazoa</taxon>
        <taxon>Chordata</taxon>
        <taxon>Craniata</taxon>
        <taxon>Vertebrata</taxon>
        <taxon>Euteleostomi</taxon>
        <taxon>Actinopterygii</taxon>
        <taxon>Neopterygii</taxon>
        <taxon>Teleostei</taxon>
        <taxon>Ostariophysi</taxon>
        <taxon>Cypriniformes</taxon>
        <taxon>Xenocyprididae</taxon>
        <taxon>Xenocypridinae</taxon>
        <taxon>Xenocypridinae incertae sedis</taxon>
        <taxon>Anabarilius</taxon>
    </lineage>
</organism>